<evidence type="ECO:0000313" key="2">
    <source>
        <dbReference type="Proteomes" id="UP000304953"/>
    </source>
</evidence>
<reference evidence="1" key="1">
    <citation type="submission" date="2019-04" db="EMBL/GenBank/DDBJ databases">
        <title>Microbes associate with the intestines of laboratory mice.</title>
        <authorList>
            <person name="Navarre W."/>
            <person name="Wong E."/>
            <person name="Huang K."/>
            <person name="Tropini C."/>
            <person name="Ng K."/>
            <person name="Yu B."/>
        </authorList>
    </citation>
    <scope>NUCLEOTIDE SEQUENCE</scope>
    <source>
        <strain evidence="1">NM01_1-7b</strain>
    </source>
</reference>
<gene>
    <name evidence="1" type="ORF">E5329_05390</name>
</gene>
<dbReference type="EMBL" id="SRYA01000008">
    <property type="protein sequence ID" value="TGY97343.1"/>
    <property type="molecule type" value="Genomic_DNA"/>
</dbReference>
<organism evidence="1 2">
    <name type="scientific">Petralouisia muris</name>
    <dbReference type="NCBI Taxonomy" id="3032872"/>
    <lineage>
        <taxon>Bacteria</taxon>
        <taxon>Bacillati</taxon>
        <taxon>Bacillota</taxon>
        <taxon>Clostridia</taxon>
        <taxon>Lachnospirales</taxon>
        <taxon>Lachnospiraceae</taxon>
        <taxon>Petralouisia</taxon>
    </lineage>
</organism>
<keyword evidence="2" id="KW-1185">Reference proteome</keyword>
<evidence type="ECO:0000313" key="1">
    <source>
        <dbReference type="EMBL" id="TGY97343.1"/>
    </source>
</evidence>
<dbReference type="Proteomes" id="UP000304953">
    <property type="component" value="Unassembled WGS sequence"/>
</dbReference>
<proteinExistence type="predicted"/>
<protein>
    <submittedName>
        <fullName evidence="1">Peptidase</fullName>
    </submittedName>
</protein>
<accession>A0AC61RZL8</accession>
<name>A0AC61RZL8_9FIRM</name>
<comment type="caution">
    <text evidence="1">The sequence shown here is derived from an EMBL/GenBank/DDBJ whole genome shotgun (WGS) entry which is preliminary data.</text>
</comment>
<sequence length="560" mass="62222">MDCEEAVYSNDYYDFIVEYTMPESGNVVSSCIQKIDASYGIAYLPREGNLSLNIQNYNYTSIPKCYTLMDESALEESGILRIQNQPTLSLKGQGVLIGFLDTGIDYENPVFRNSDGSTRIMAVWDQTDRSGTPPEGFLYGTEYLDTQINDALQTENPREIVPVTDPEGHGTFLVSVAAGSQIREEEFIGAAPYARIAMVKLKQAKQYLRDFFFIPEDAQAFQENDLMAGLAYLDQLAKSRHVPLVICFGLGSNMGSHTGVSHLSTMLNNIALRSGRVAVTAVGNEGNERHHYFGQMEEGRQYQNVEISVGEGVEGFSTELWARAPQRFVVEIISPTGERMPSEYILSGGREYRFLFEDTRVTVDYRITGILNGAQVIYMRFEQPSQGLWNIRVFPEGEFASIFNMWLPSDELSTGEVFFIRSNPDTTITVPSTAIAPIAVGAYDVRDNSIYLRSGRGFTTNGWIKPDIVAPGVGVFGAGGNNQFTTKDGTSVAAAITAGATALMLEWGIVRGNYTAITNIEIKNVLIRGATRDDKRTYPDQAFGWGRLNLYQAFEDFRIR</sequence>